<protein>
    <submittedName>
        <fullName evidence="2">Uncharacterized protein</fullName>
    </submittedName>
</protein>
<reference evidence="2 3" key="1">
    <citation type="journal article" date="2018" name="Front. Plant Sci.">
        <title>Red Clover (Trifolium pratense) and Zigzag Clover (T. medium) - A Picture of Genomic Similarities and Differences.</title>
        <authorList>
            <person name="Dluhosova J."/>
            <person name="Istvanek J."/>
            <person name="Nedelnik J."/>
            <person name="Repkova J."/>
        </authorList>
    </citation>
    <scope>NUCLEOTIDE SEQUENCE [LARGE SCALE GENOMIC DNA]</scope>
    <source>
        <strain evidence="3">cv. 10/8</strain>
        <tissue evidence="2">Leaf</tissue>
    </source>
</reference>
<evidence type="ECO:0000313" key="2">
    <source>
        <dbReference type="EMBL" id="MCI88810.1"/>
    </source>
</evidence>
<feature type="region of interest" description="Disordered" evidence="1">
    <location>
        <begin position="1"/>
        <end position="42"/>
    </location>
</feature>
<dbReference type="EMBL" id="LXQA011202966">
    <property type="protein sequence ID" value="MCI88810.1"/>
    <property type="molecule type" value="Genomic_DNA"/>
</dbReference>
<dbReference type="AlphaFoldDB" id="A0A392VQV3"/>
<feature type="compositionally biased region" description="Polar residues" evidence="1">
    <location>
        <begin position="1"/>
        <end position="10"/>
    </location>
</feature>
<comment type="caution">
    <text evidence="2">The sequence shown here is derived from an EMBL/GenBank/DDBJ whole genome shotgun (WGS) entry which is preliminary data.</text>
</comment>
<feature type="non-terminal residue" evidence="2">
    <location>
        <position position="1"/>
    </location>
</feature>
<organism evidence="2 3">
    <name type="scientific">Trifolium medium</name>
    <dbReference type="NCBI Taxonomy" id="97028"/>
    <lineage>
        <taxon>Eukaryota</taxon>
        <taxon>Viridiplantae</taxon>
        <taxon>Streptophyta</taxon>
        <taxon>Embryophyta</taxon>
        <taxon>Tracheophyta</taxon>
        <taxon>Spermatophyta</taxon>
        <taxon>Magnoliopsida</taxon>
        <taxon>eudicotyledons</taxon>
        <taxon>Gunneridae</taxon>
        <taxon>Pentapetalae</taxon>
        <taxon>rosids</taxon>
        <taxon>fabids</taxon>
        <taxon>Fabales</taxon>
        <taxon>Fabaceae</taxon>
        <taxon>Papilionoideae</taxon>
        <taxon>50 kb inversion clade</taxon>
        <taxon>NPAAA clade</taxon>
        <taxon>Hologalegina</taxon>
        <taxon>IRL clade</taxon>
        <taxon>Trifolieae</taxon>
        <taxon>Trifolium</taxon>
    </lineage>
</organism>
<evidence type="ECO:0000313" key="3">
    <source>
        <dbReference type="Proteomes" id="UP000265520"/>
    </source>
</evidence>
<dbReference type="Proteomes" id="UP000265520">
    <property type="component" value="Unassembled WGS sequence"/>
</dbReference>
<sequence length="42" mass="4304">NSNQCIASIRNNRHRPRGIMGDDAGPAAVESGATTSSTSTTT</sequence>
<accession>A0A392VQV3</accession>
<evidence type="ECO:0000256" key="1">
    <source>
        <dbReference type="SAM" id="MobiDB-lite"/>
    </source>
</evidence>
<name>A0A392VQV3_9FABA</name>
<keyword evidence="3" id="KW-1185">Reference proteome</keyword>
<proteinExistence type="predicted"/>